<organism evidence="2 3">
    <name type="scientific">Peronospora matthiolae</name>
    <dbReference type="NCBI Taxonomy" id="2874970"/>
    <lineage>
        <taxon>Eukaryota</taxon>
        <taxon>Sar</taxon>
        <taxon>Stramenopiles</taxon>
        <taxon>Oomycota</taxon>
        <taxon>Peronosporomycetes</taxon>
        <taxon>Peronosporales</taxon>
        <taxon>Peronosporaceae</taxon>
        <taxon>Peronospora</taxon>
    </lineage>
</organism>
<proteinExistence type="predicted"/>
<name>A0AAV1U9G4_9STRA</name>
<evidence type="ECO:0000256" key="1">
    <source>
        <dbReference type="SAM" id="MobiDB-lite"/>
    </source>
</evidence>
<gene>
    <name evidence="2" type="ORF">PM001_LOCUS15452</name>
</gene>
<sequence>MQCATEAAEKTATHVNAAALEDAQPLAAEDASSAAALTFHAVPVAAETRGVSPRADDDNGSQVKLIYSGESDGGSKLKKTPRSP</sequence>
<evidence type="ECO:0000313" key="2">
    <source>
        <dbReference type="EMBL" id="CAK7930302.1"/>
    </source>
</evidence>
<evidence type="ECO:0000313" key="3">
    <source>
        <dbReference type="Proteomes" id="UP001162060"/>
    </source>
</evidence>
<reference evidence="2" key="1">
    <citation type="submission" date="2024-01" db="EMBL/GenBank/DDBJ databases">
        <authorList>
            <person name="Webb A."/>
        </authorList>
    </citation>
    <scope>NUCLEOTIDE SEQUENCE</scope>
    <source>
        <strain evidence="2">Pm1</strain>
    </source>
</reference>
<accession>A0AAV1U9G4</accession>
<dbReference type="Proteomes" id="UP001162060">
    <property type="component" value="Unassembled WGS sequence"/>
</dbReference>
<dbReference type="AlphaFoldDB" id="A0AAV1U9G4"/>
<feature type="region of interest" description="Disordered" evidence="1">
    <location>
        <begin position="47"/>
        <end position="84"/>
    </location>
</feature>
<dbReference type="EMBL" id="CAKLBY020000166">
    <property type="protein sequence ID" value="CAK7930302.1"/>
    <property type="molecule type" value="Genomic_DNA"/>
</dbReference>
<protein>
    <submittedName>
        <fullName evidence="2">Uncharacterized protein</fullName>
    </submittedName>
</protein>
<comment type="caution">
    <text evidence="2">The sequence shown here is derived from an EMBL/GenBank/DDBJ whole genome shotgun (WGS) entry which is preliminary data.</text>
</comment>